<evidence type="ECO:0000313" key="8">
    <source>
        <dbReference type="EMBL" id="CDI40746.1"/>
    </source>
</evidence>
<keyword evidence="3 5" id="KW-0808">Transferase</keyword>
<evidence type="ECO:0000259" key="6">
    <source>
        <dbReference type="Pfam" id="PF00551"/>
    </source>
</evidence>
<dbReference type="InterPro" id="IPR005794">
    <property type="entry name" value="Fmt"/>
</dbReference>
<name>U4QCV3_TEPAE</name>
<organism evidence="8 9">
    <name type="scientific">Tepidanaerobacter acetatoxydans (strain DSM 21804 / JCM 16047 / Re1)</name>
    <dbReference type="NCBI Taxonomy" id="1209989"/>
    <lineage>
        <taxon>Bacteria</taxon>
        <taxon>Bacillati</taxon>
        <taxon>Bacillota</taxon>
        <taxon>Clostridia</taxon>
        <taxon>Thermosediminibacterales</taxon>
        <taxon>Tepidanaerobacteraceae</taxon>
        <taxon>Tepidanaerobacter</taxon>
    </lineage>
</organism>
<dbReference type="PANTHER" id="PTHR11138">
    <property type="entry name" value="METHIONYL-TRNA FORMYLTRANSFERASE"/>
    <property type="match status" value="1"/>
</dbReference>
<dbReference type="STRING" id="1209989.TepRe1_1467"/>
<evidence type="ECO:0000256" key="1">
    <source>
        <dbReference type="ARBA" id="ARBA00010699"/>
    </source>
</evidence>
<dbReference type="InterPro" id="IPR041711">
    <property type="entry name" value="Met-tRNA-FMT_N"/>
</dbReference>
<feature type="domain" description="Formyl transferase N-terminal" evidence="6">
    <location>
        <begin position="3"/>
        <end position="181"/>
    </location>
</feature>
<evidence type="ECO:0000256" key="3">
    <source>
        <dbReference type="ARBA" id="ARBA00022679"/>
    </source>
</evidence>
<dbReference type="HAMAP" id="MF_00182">
    <property type="entry name" value="Formyl_trans"/>
    <property type="match status" value="1"/>
</dbReference>
<evidence type="ECO:0000259" key="7">
    <source>
        <dbReference type="Pfam" id="PF02911"/>
    </source>
</evidence>
<dbReference type="HOGENOM" id="CLU_033347_1_1_9"/>
<gene>
    <name evidence="5 8" type="primary">fmt</name>
    <name evidence="8" type="ordered locus">TEPIRE1_1579</name>
</gene>
<keyword evidence="4 5" id="KW-0648">Protein biosynthesis</keyword>
<reference evidence="9" key="1">
    <citation type="journal article" date="2013" name="Genome Announc.">
        <title>First genome sequence of a syntrophic acetate-oxidizing bacterium, Tepidanaerobacter acetatoxydans strain Re1.</title>
        <authorList>
            <person name="Manzoor S."/>
            <person name="Bongcam-Rudloff E."/>
            <person name="Schnurer A."/>
            <person name="Muller B."/>
        </authorList>
    </citation>
    <scope>NUCLEOTIDE SEQUENCE [LARGE SCALE GENOMIC DNA]</scope>
    <source>
        <strain evidence="9">Re1</strain>
    </source>
</reference>
<evidence type="ECO:0000313" key="9">
    <source>
        <dbReference type="Proteomes" id="UP000010802"/>
    </source>
</evidence>
<dbReference type="GO" id="GO:0004479">
    <property type="term" value="F:methionyl-tRNA formyltransferase activity"/>
    <property type="evidence" value="ECO:0007669"/>
    <property type="project" value="UniProtKB-UniRule"/>
</dbReference>
<comment type="function">
    <text evidence="5">Attaches a formyl group to the free amino group of methionyl-tRNA(fMet). The formyl group appears to play a dual role in the initiator identity of N-formylmethionyl-tRNA by promoting its recognition by IF2 and preventing the misappropriation of this tRNA by the elongation apparatus.</text>
</comment>
<dbReference type="EMBL" id="HF563609">
    <property type="protein sequence ID" value="CDI40746.1"/>
    <property type="molecule type" value="Genomic_DNA"/>
</dbReference>
<dbReference type="Pfam" id="PF02911">
    <property type="entry name" value="Formyl_trans_C"/>
    <property type="match status" value="1"/>
</dbReference>
<dbReference type="SUPFAM" id="SSF53328">
    <property type="entry name" value="Formyltransferase"/>
    <property type="match status" value="1"/>
</dbReference>
<evidence type="ECO:0000256" key="2">
    <source>
        <dbReference type="ARBA" id="ARBA00012261"/>
    </source>
</evidence>
<dbReference type="eggNOG" id="COG0223">
    <property type="taxonomic scope" value="Bacteria"/>
</dbReference>
<dbReference type="NCBIfam" id="TIGR00460">
    <property type="entry name" value="fmt"/>
    <property type="match status" value="1"/>
</dbReference>
<dbReference type="Gene3D" id="3.40.50.12230">
    <property type="match status" value="1"/>
</dbReference>
<dbReference type="SUPFAM" id="SSF50486">
    <property type="entry name" value="FMT C-terminal domain-like"/>
    <property type="match status" value="1"/>
</dbReference>
<dbReference type="FunFam" id="3.40.50.12230:FF:000001">
    <property type="entry name" value="Methionyl-tRNA formyltransferase"/>
    <property type="match status" value="1"/>
</dbReference>
<dbReference type="InterPro" id="IPR011034">
    <property type="entry name" value="Formyl_transferase-like_C_sf"/>
</dbReference>
<protein>
    <recommendedName>
        <fullName evidence="2 5">Methionyl-tRNA formyltransferase</fullName>
        <ecNumber evidence="2 5">2.1.2.9</ecNumber>
    </recommendedName>
</protein>
<dbReference type="CDD" id="cd08704">
    <property type="entry name" value="Met_tRNA_FMT_C"/>
    <property type="match status" value="1"/>
</dbReference>
<evidence type="ECO:0000256" key="5">
    <source>
        <dbReference type="HAMAP-Rule" id="MF_00182"/>
    </source>
</evidence>
<dbReference type="InterPro" id="IPR036477">
    <property type="entry name" value="Formyl_transf_N_sf"/>
</dbReference>
<dbReference type="Pfam" id="PF00551">
    <property type="entry name" value="Formyl_trans_N"/>
    <property type="match status" value="1"/>
</dbReference>
<evidence type="ECO:0000256" key="4">
    <source>
        <dbReference type="ARBA" id="ARBA00022917"/>
    </source>
</evidence>
<dbReference type="InterPro" id="IPR044135">
    <property type="entry name" value="Met-tRNA-FMT_C"/>
</dbReference>
<dbReference type="AlphaFoldDB" id="U4QCV3"/>
<dbReference type="GO" id="GO:0005829">
    <property type="term" value="C:cytosol"/>
    <property type="evidence" value="ECO:0007669"/>
    <property type="project" value="TreeGrafter"/>
</dbReference>
<feature type="binding site" evidence="5">
    <location>
        <begin position="111"/>
        <end position="114"/>
    </location>
    <ligand>
        <name>(6S)-5,6,7,8-tetrahydrofolate</name>
        <dbReference type="ChEBI" id="CHEBI:57453"/>
    </ligand>
</feature>
<dbReference type="PANTHER" id="PTHR11138:SF5">
    <property type="entry name" value="METHIONYL-TRNA FORMYLTRANSFERASE, MITOCHONDRIAL"/>
    <property type="match status" value="1"/>
</dbReference>
<dbReference type="InterPro" id="IPR002376">
    <property type="entry name" value="Formyl_transf_N"/>
</dbReference>
<comment type="similarity">
    <text evidence="1 5">Belongs to the Fmt family.</text>
</comment>
<dbReference type="KEGG" id="tae:TepiRe1_1579"/>
<sequence>MKMKVIFMGTPEFAVVPLEMLIKENINVVAVVTQPDRPVGRKRVITPPPIKKLAVQYDIPVYQPEKVKEEHFIDTLIALEPDIITVVAFGQILPQRVLKIPKIGCINVHASLLPKYRGAAPIQWSIINGESITGVTTMWMDEGLDTGDIFLQEQIAIKNDWTSEDLSRELSYLGGNLLLKTLSCIKSGNLIRKSQNHEESTYAPLLKKEDGKINWLKNTNEIYNLIRGTYPWPGSYTIRNGREIKIWKAKPYSAGIKSHPGRFMGLVKNEGFLVGTGDGSILILELQEAGKKRLKATEYLVGHDIKEGEFFADV</sequence>
<keyword evidence="9" id="KW-1185">Reference proteome</keyword>
<accession>U4QCV3</accession>
<dbReference type="Proteomes" id="UP000010802">
    <property type="component" value="Chromosome"/>
</dbReference>
<dbReference type="InterPro" id="IPR005793">
    <property type="entry name" value="Formyl_trans_C"/>
</dbReference>
<proteinExistence type="inferred from homology"/>
<feature type="domain" description="Formyl transferase C-terminal" evidence="7">
    <location>
        <begin position="206"/>
        <end position="303"/>
    </location>
</feature>
<comment type="catalytic activity">
    <reaction evidence="5">
        <text>L-methionyl-tRNA(fMet) + (6R)-10-formyltetrahydrofolate = N-formyl-L-methionyl-tRNA(fMet) + (6S)-5,6,7,8-tetrahydrofolate + H(+)</text>
        <dbReference type="Rhea" id="RHEA:24380"/>
        <dbReference type="Rhea" id="RHEA-COMP:9952"/>
        <dbReference type="Rhea" id="RHEA-COMP:9953"/>
        <dbReference type="ChEBI" id="CHEBI:15378"/>
        <dbReference type="ChEBI" id="CHEBI:57453"/>
        <dbReference type="ChEBI" id="CHEBI:78530"/>
        <dbReference type="ChEBI" id="CHEBI:78844"/>
        <dbReference type="ChEBI" id="CHEBI:195366"/>
        <dbReference type="EC" id="2.1.2.9"/>
    </reaction>
</comment>
<dbReference type="CDD" id="cd08646">
    <property type="entry name" value="FMT_core_Met-tRNA-FMT_N"/>
    <property type="match status" value="1"/>
</dbReference>
<dbReference type="EC" id="2.1.2.9" evidence="2 5"/>